<feature type="transmembrane region" description="Helical" evidence="7">
    <location>
        <begin position="162"/>
        <end position="188"/>
    </location>
</feature>
<evidence type="ECO:0000256" key="7">
    <source>
        <dbReference type="HAMAP-Rule" id="MF_00862"/>
    </source>
</evidence>
<dbReference type="GO" id="GO:0012505">
    <property type="term" value="C:endomembrane system"/>
    <property type="evidence" value="ECO:0007669"/>
    <property type="project" value="UniProtKB-SubCell"/>
</dbReference>
<feature type="transmembrane region" description="Helical" evidence="7">
    <location>
        <begin position="6"/>
        <end position="28"/>
    </location>
</feature>
<feature type="transmembrane region" description="Helical" evidence="7">
    <location>
        <begin position="235"/>
        <end position="255"/>
    </location>
</feature>
<dbReference type="RefSeq" id="WP_092384559.1">
    <property type="nucleotide sequence ID" value="NZ_LT629787.1"/>
</dbReference>
<evidence type="ECO:0000259" key="9">
    <source>
        <dbReference type="Pfam" id="PF00361"/>
    </source>
</evidence>
<sequence length="510" mass="55395">MPVLPFSAVSLLPWLYLFACAVVVFLAYRRQSSWLWVPAIIAGYGGIALVVMDVLSGWLANHVSDRLGLVMAALISFLAMVIINFSRGYLQGEPRQRRYLVALLLTLAAVAVVVTTDNLFWLVAAWISTSLSLHQLLVFYPERSSAQVVAHKKFLVSRLADLCLLSATCLLVHAAGSSSIVLILQWVAEHAEGLGGLGWSVHLAALLMCVAVILKSAQLPVHGWLIQVMEAPTPVSALLHAGLVNLGGFLILRFAPLFSAVPSAQTLLVIVGGLTAVLAALVMMTRISIKVRLAWSTCAQMGFMLMELGLGLYEVALVHLLAHSLYKAHAFLASGGTVNQPGRLPEPMRQGPGLQRALLALPVALALIFLLHAVWTSWQPEHALPLVSLMVLAVGLAPWCFRQGAKVQAAIMLILLPAAYLSWHVAASFILEGAPEATGFQTGLAVMAMLFFISLYCVQALILERPGSELAQRLYPWAYAGFYLDEFFTRLTFRIWPPHSFSAAHLPKGM</sequence>
<organism evidence="10 11">
    <name type="scientific">Halopseudomonas salegens</name>
    <dbReference type="NCBI Taxonomy" id="1434072"/>
    <lineage>
        <taxon>Bacteria</taxon>
        <taxon>Pseudomonadati</taxon>
        <taxon>Pseudomonadota</taxon>
        <taxon>Gammaproteobacteria</taxon>
        <taxon>Pseudomonadales</taxon>
        <taxon>Pseudomonadaceae</taxon>
        <taxon>Halopseudomonas</taxon>
    </lineage>
</organism>
<dbReference type="Pfam" id="PF00361">
    <property type="entry name" value="Proton_antipo_M"/>
    <property type="match status" value="1"/>
</dbReference>
<feature type="domain" description="NADH:quinone oxidoreductase/Mrp antiporter transmembrane" evidence="9">
    <location>
        <begin position="117"/>
        <end position="356"/>
    </location>
</feature>
<evidence type="ECO:0000313" key="11">
    <source>
        <dbReference type="Proteomes" id="UP000243924"/>
    </source>
</evidence>
<evidence type="ECO:0000256" key="1">
    <source>
        <dbReference type="ARBA" id="ARBA00004127"/>
    </source>
</evidence>
<evidence type="ECO:0000256" key="2">
    <source>
        <dbReference type="ARBA" id="ARBA00022448"/>
    </source>
</evidence>
<dbReference type="EMBL" id="LT629787">
    <property type="protein sequence ID" value="SDT96737.1"/>
    <property type="molecule type" value="Genomic_DNA"/>
</dbReference>
<dbReference type="STRING" id="1434072.SAMN05216210_0903"/>
<dbReference type="Proteomes" id="UP000243924">
    <property type="component" value="Chromosome I"/>
</dbReference>
<feature type="transmembrane region" description="Helical" evidence="7">
    <location>
        <begin position="98"/>
        <end position="114"/>
    </location>
</feature>
<keyword evidence="4 7" id="KW-0812">Transmembrane</keyword>
<feature type="transmembrane region" description="Helical" evidence="7">
    <location>
        <begin position="267"/>
        <end position="284"/>
    </location>
</feature>
<dbReference type="GO" id="GO:0003954">
    <property type="term" value="F:NADH dehydrogenase activity"/>
    <property type="evidence" value="ECO:0007669"/>
    <property type="project" value="TreeGrafter"/>
</dbReference>
<feature type="transmembrane region" description="Helical" evidence="7">
    <location>
        <begin position="194"/>
        <end position="214"/>
    </location>
</feature>
<comment type="function">
    <text evidence="7">Part of an energy-coupled inorganic carbon pump.</text>
</comment>
<accession>A0A1H2ENP1</accession>
<evidence type="ECO:0000256" key="6">
    <source>
        <dbReference type="ARBA" id="ARBA00023136"/>
    </source>
</evidence>
<dbReference type="GO" id="GO:0015990">
    <property type="term" value="P:electron transport coupled proton transport"/>
    <property type="evidence" value="ECO:0007669"/>
    <property type="project" value="TreeGrafter"/>
</dbReference>
<protein>
    <recommendedName>
        <fullName evidence="7">Probable inorganic carbon transporter subunit DabB</fullName>
    </recommendedName>
</protein>
<feature type="transmembrane region" description="Helical" evidence="7">
    <location>
        <begin position="35"/>
        <end position="55"/>
    </location>
</feature>
<comment type="similarity">
    <text evidence="7">Belongs to the inorganic carbon transporter (TC 9.A.2) DabB family.</text>
</comment>
<dbReference type="GO" id="GO:0005886">
    <property type="term" value="C:plasma membrane"/>
    <property type="evidence" value="ECO:0007669"/>
    <property type="project" value="UniProtKB-SubCell"/>
</dbReference>
<dbReference type="PANTHER" id="PTHR42829">
    <property type="entry name" value="NADH-UBIQUINONE OXIDOREDUCTASE CHAIN 5"/>
    <property type="match status" value="1"/>
</dbReference>
<dbReference type="NCBIfam" id="NF006029">
    <property type="entry name" value="PRK08168.1"/>
    <property type="match status" value="1"/>
</dbReference>
<keyword evidence="5 7" id="KW-1133">Transmembrane helix</keyword>
<dbReference type="InterPro" id="IPR003945">
    <property type="entry name" value="NU5C-like"/>
</dbReference>
<dbReference type="AlphaFoldDB" id="A0A1H2ENP1"/>
<evidence type="ECO:0000256" key="8">
    <source>
        <dbReference type="RuleBase" id="RU000320"/>
    </source>
</evidence>
<evidence type="ECO:0000256" key="3">
    <source>
        <dbReference type="ARBA" id="ARBA00022475"/>
    </source>
</evidence>
<feature type="transmembrane region" description="Helical" evidence="7">
    <location>
        <begin position="357"/>
        <end position="376"/>
    </location>
</feature>
<dbReference type="InterPro" id="IPR001750">
    <property type="entry name" value="ND/Mrp_TM"/>
</dbReference>
<feature type="transmembrane region" description="Helical" evidence="7">
    <location>
        <begin position="67"/>
        <end position="86"/>
    </location>
</feature>
<evidence type="ECO:0000256" key="5">
    <source>
        <dbReference type="ARBA" id="ARBA00022989"/>
    </source>
</evidence>
<keyword evidence="3 7" id="KW-1003">Cell membrane</keyword>
<dbReference type="HAMAP" id="MF_00862">
    <property type="entry name" value="DabB"/>
    <property type="match status" value="1"/>
</dbReference>
<feature type="transmembrane region" description="Helical" evidence="7">
    <location>
        <begin position="443"/>
        <end position="463"/>
    </location>
</feature>
<dbReference type="PANTHER" id="PTHR42829:SF1">
    <property type="entry name" value="INORGANIC CARBON TRANSPORTER SUBUNIT DABB-RELATED"/>
    <property type="match status" value="1"/>
</dbReference>
<feature type="transmembrane region" description="Helical" evidence="7">
    <location>
        <begin position="413"/>
        <end position="431"/>
    </location>
</feature>
<comment type="subunit">
    <text evidence="7">Forms a complex with DabA.</text>
</comment>
<reference evidence="11" key="1">
    <citation type="submission" date="2016-10" db="EMBL/GenBank/DDBJ databases">
        <authorList>
            <person name="Varghese N."/>
            <person name="Submissions S."/>
        </authorList>
    </citation>
    <scope>NUCLEOTIDE SEQUENCE [LARGE SCALE GENOMIC DNA]</scope>
    <source>
        <strain evidence="11">CECT 8338</strain>
    </source>
</reference>
<proteinExistence type="inferred from homology"/>
<evidence type="ECO:0000313" key="10">
    <source>
        <dbReference type="EMBL" id="SDT96737.1"/>
    </source>
</evidence>
<feature type="transmembrane region" description="Helical" evidence="7">
    <location>
        <begin position="382"/>
        <end position="401"/>
    </location>
</feature>
<keyword evidence="11" id="KW-1185">Reference proteome</keyword>
<evidence type="ECO:0000256" key="4">
    <source>
        <dbReference type="ARBA" id="ARBA00022692"/>
    </source>
</evidence>
<dbReference type="InterPro" id="IPR046396">
    <property type="entry name" value="Transporter_DabB"/>
</dbReference>
<gene>
    <name evidence="7" type="primary">dabB</name>
    <name evidence="10" type="ORF">SAMN05216210_0903</name>
</gene>
<feature type="transmembrane region" description="Helical" evidence="7">
    <location>
        <begin position="120"/>
        <end position="141"/>
    </location>
</feature>
<dbReference type="PRINTS" id="PR01434">
    <property type="entry name" value="NADHDHGNASE5"/>
</dbReference>
<dbReference type="GO" id="GO:0008137">
    <property type="term" value="F:NADH dehydrogenase (ubiquinone) activity"/>
    <property type="evidence" value="ECO:0007669"/>
    <property type="project" value="InterPro"/>
</dbReference>
<name>A0A1H2ENP1_9GAMM</name>
<dbReference type="OrthoDB" id="9768329at2"/>
<comment type="subcellular location">
    <subcellularLocation>
        <location evidence="7">Cell membrane</location>
        <topology evidence="7">Multi-pass membrane protein</topology>
    </subcellularLocation>
    <subcellularLocation>
        <location evidence="1">Endomembrane system</location>
        <topology evidence="1">Multi-pass membrane protein</topology>
    </subcellularLocation>
    <subcellularLocation>
        <location evidence="8">Membrane</location>
        <topology evidence="8">Multi-pass membrane protein</topology>
    </subcellularLocation>
</comment>
<keyword evidence="6 7" id="KW-0472">Membrane</keyword>
<dbReference type="GO" id="GO:0042773">
    <property type="term" value="P:ATP synthesis coupled electron transport"/>
    <property type="evidence" value="ECO:0007669"/>
    <property type="project" value="InterPro"/>
</dbReference>
<keyword evidence="2 7" id="KW-0813">Transport</keyword>